<reference evidence="5" key="2">
    <citation type="journal article" date="2024" name="Plant">
        <title>Genomic evolution and insights into agronomic trait innovations of Sesamum species.</title>
        <authorList>
            <person name="Miao H."/>
            <person name="Wang L."/>
            <person name="Qu L."/>
            <person name="Liu H."/>
            <person name="Sun Y."/>
            <person name="Le M."/>
            <person name="Wang Q."/>
            <person name="Wei S."/>
            <person name="Zheng Y."/>
            <person name="Lin W."/>
            <person name="Duan Y."/>
            <person name="Cao H."/>
            <person name="Xiong S."/>
            <person name="Wang X."/>
            <person name="Wei L."/>
            <person name="Li C."/>
            <person name="Ma Q."/>
            <person name="Ju M."/>
            <person name="Zhao R."/>
            <person name="Li G."/>
            <person name="Mu C."/>
            <person name="Tian Q."/>
            <person name="Mei H."/>
            <person name="Zhang T."/>
            <person name="Gao T."/>
            <person name="Zhang H."/>
        </authorList>
    </citation>
    <scope>NUCLEOTIDE SEQUENCE</scope>
    <source>
        <strain evidence="5">G01</strain>
    </source>
</reference>
<dbReference type="AlphaFoldDB" id="A0AAW2NJJ3"/>
<protein>
    <recommendedName>
        <fullName evidence="4">Wall-associated receptor kinase galacturonan-binding domain-containing protein</fullName>
    </recommendedName>
</protein>
<organism evidence="5">
    <name type="scientific">Sesamum angustifolium</name>
    <dbReference type="NCBI Taxonomy" id="2727405"/>
    <lineage>
        <taxon>Eukaryota</taxon>
        <taxon>Viridiplantae</taxon>
        <taxon>Streptophyta</taxon>
        <taxon>Embryophyta</taxon>
        <taxon>Tracheophyta</taxon>
        <taxon>Spermatophyta</taxon>
        <taxon>Magnoliopsida</taxon>
        <taxon>eudicotyledons</taxon>
        <taxon>Gunneridae</taxon>
        <taxon>Pentapetalae</taxon>
        <taxon>asterids</taxon>
        <taxon>lamiids</taxon>
        <taxon>Lamiales</taxon>
        <taxon>Pedaliaceae</taxon>
        <taxon>Sesamum</taxon>
    </lineage>
</organism>
<feature type="signal peptide" evidence="3">
    <location>
        <begin position="1"/>
        <end position="23"/>
    </location>
</feature>
<feature type="chain" id="PRO_5043587562" description="Wall-associated receptor kinase galacturonan-binding domain-containing protein" evidence="3">
    <location>
        <begin position="24"/>
        <end position="88"/>
    </location>
</feature>
<evidence type="ECO:0000256" key="1">
    <source>
        <dbReference type="ARBA" id="ARBA00004167"/>
    </source>
</evidence>
<comment type="caution">
    <text evidence="5">The sequence shown here is derived from an EMBL/GenBank/DDBJ whole genome shotgun (WGS) entry which is preliminary data.</text>
</comment>
<gene>
    <name evidence="5" type="ORF">Sangu_1224200</name>
</gene>
<accession>A0AAW2NJJ3</accession>
<dbReference type="EMBL" id="JACGWK010000007">
    <property type="protein sequence ID" value="KAL0343368.1"/>
    <property type="molecule type" value="Genomic_DNA"/>
</dbReference>
<dbReference type="Pfam" id="PF13947">
    <property type="entry name" value="GUB_WAK_bind"/>
    <property type="match status" value="1"/>
</dbReference>
<name>A0AAW2NJJ3_9LAMI</name>
<dbReference type="PANTHER" id="PTHR33138">
    <property type="entry name" value="OS01G0690200 PROTEIN"/>
    <property type="match status" value="1"/>
</dbReference>
<comment type="subcellular location">
    <subcellularLocation>
        <location evidence="1">Membrane</location>
        <topology evidence="1">Single-pass membrane protein</topology>
    </subcellularLocation>
</comment>
<dbReference type="PANTHER" id="PTHR33138:SF1">
    <property type="entry name" value="OS01G0113900 PROTEIN"/>
    <property type="match status" value="1"/>
</dbReference>
<proteinExistence type="predicted"/>
<dbReference type="GO" id="GO:0016020">
    <property type="term" value="C:membrane"/>
    <property type="evidence" value="ECO:0007669"/>
    <property type="project" value="UniProtKB-SubCell"/>
</dbReference>
<evidence type="ECO:0000256" key="2">
    <source>
        <dbReference type="ARBA" id="ARBA00022729"/>
    </source>
</evidence>
<keyword evidence="2 3" id="KW-0732">Signal</keyword>
<dbReference type="GO" id="GO:0030247">
    <property type="term" value="F:polysaccharide binding"/>
    <property type="evidence" value="ECO:0007669"/>
    <property type="project" value="InterPro"/>
</dbReference>
<evidence type="ECO:0000259" key="4">
    <source>
        <dbReference type="Pfam" id="PF13947"/>
    </source>
</evidence>
<evidence type="ECO:0000256" key="3">
    <source>
        <dbReference type="SAM" id="SignalP"/>
    </source>
</evidence>
<evidence type="ECO:0000313" key="5">
    <source>
        <dbReference type="EMBL" id="KAL0343368.1"/>
    </source>
</evidence>
<reference evidence="5" key="1">
    <citation type="submission" date="2020-06" db="EMBL/GenBank/DDBJ databases">
        <authorList>
            <person name="Li T."/>
            <person name="Hu X."/>
            <person name="Zhang T."/>
            <person name="Song X."/>
            <person name="Zhang H."/>
            <person name="Dai N."/>
            <person name="Sheng W."/>
            <person name="Hou X."/>
            <person name="Wei L."/>
        </authorList>
    </citation>
    <scope>NUCLEOTIDE SEQUENCE</scope>
    <source>
        <strain evidence="5">G01</strain>
        <tissue evidence="5">Leaf</tissue>
    </source>
</reference>
<feature type="domain" description="Wall-associated receptor kinase galacturonan-binding" evidence="4">
    <location>
        <begin position="32"/>
        <end position="70"/>
    </location>
</feature>
<sequence length="88" mass="9554">MPPSLSSLLITLTTATLFTAACSQPTTTYPNCNRTFSCGPITNITYPFSGGERPAHCGFPGFSLTCRDKHHYRVDYPNLTHLSSSANP</sequence>
<dbReference type="InterPro" id="IPR025287">
    <property type="entry name" value="WAK_GUB"/>
</dbReference>